<protein>
    <submittedName>
        <fullName evidence="5">Transketolase</fullName>
    </submittedName>
</protein>
<comment type="cofactor">
    <cofactor evidence="1">
        <name>thiamine diphosphate</name>
        <dbReference type="ChEBI" id="CHEBI:58937"/>
    </cofactor>
</comment>
<evidence type="ECO:0000313" key="6">
    <source>
        <dbReference type="Proteomes" id="UP000199689"/>
    </source>
</evidence>
<dbReference type="InterPro" id="IPR005474">
    <property type="entry name" value="Transketolase_N"/>
</dbReference>
<dbReference type="Pfam" id="PF00456">
    <property type="entry name" value="Transketolase_N"/>
    <property type="match status" value="1"/>
</dbReference>
<dbReference type="PANTHER" id="PTHR47514">
    <property type="entry name" value="TRANSKETOLASE N-TERMINAL SECTION-RELATED"/>
    <property type="match status" value="1"/>
</dbReference>
<gene>
    <name evidence="5" type="ORF">SAMN02910343_00769</name>
</gene>
<dbReference type="SUPFAM" id="SSF52518">
    <property type="entry name" value="Thiamin diphosphate-binding fold (THDP-binding)"/>
    <property type="match status" value="1"/>
</dbReference>
<evidence type="ECO:0000313" key="5">
    <source>
        <dbReference type="EMBL" id="SDA47478.1"/>
    </source>
</evidence>
<organism evidence="5 6">
    <name type="scientific">Allisonella histaminiformans</name>
    <dbReference type="NCBI Taxonomy" id="209880"/>
    <lineage>
        <taxon>Bacteria</taxon>
        <taxon>Bacillati</taxon>
        <taxon>Bacillota</taxon>
        <taxon>Negativicutes</taxon>
        <taxon>Veillonellales</taxon>
        <taxon>Veillonellaceae</taxon>
        <taxon>Allisonella</taxon>
    </lineage>
</organism>
<comment type="similarity">
    <text evidence="2">Belongs to the transketolase family.</text>
</comment>
<evidence type="ECO:0000256" key="2">
    <source>
        <dbReference type="ARBA" id="ARBA00007131"/>
    </source>
</evidence>
<evidence type="ECO:0000256" key="3">
    <source>
        <dbReference type="ARBA" id="ARBA00023052"/>
    </source>
</evidence>
<reference evidence="5 6" key="1">
    <citation type="submission" date="2016-10" db="EMBL/GenBank/DDBJ databases">
        <authorList>
            <person name="de Groot N.N."/>
        </authorList>
    </citation>
    <scope>NUCLEOTIDE SEQUENCE [LARGE SCALE GENOMIC DNA]</scope>
    <source>
        <strain evidence="5 6">DSM 15230</strain>
    </source>
</reference>
<dbReference type="STRING" id="209880.SAMN02910343_00769"/>
<accession>A0A1G5VP05</accession>
<dbReference type="CDD" id="cd02012">
    <property type="entry name" value="TPP_TK"/>
    <property type="match status" value="1"/>
</dbReference>
<dbReference type="AlphaFoldDB" id="A0A1G5VP05"/>
<dbReference type="Gene3D" id="3.40.50.970">
    <property type="match status" value="1"/>
</dbReference>
<dbReference type="OrthoDB" id="8732661at2"/>
<dbReference type="InterPro" id="IPR029061">
    <property type="entry name" value="THDP-binding"/>
</dbReference>
<sequence>MAHLTEERVLELKAIARKLRVDILEMITKAASGHTGGSLSIADLITLLYFEEMHIDPANPKMADRDRLVLSKGHAAPAMYAALAEKGYFDKEELNHLRQAGHMLQGHPDMKHTPGVDMTTGSLGQGISAACGMALASKMDHASWRVYAILGDGELEEGQVWEAAMYAAHYKLDHLTAFVDNNGLQIDGPVSEVMSPLPIGEKFKAFGWHVISVNGHDMSALHDAIEEAHSVSGQPTVIVMKTVKGKGVKETENQVGWHGKAPSPEQCVQFVKEVEEAE</sequence>
<dbReference type="PANTHER" id="PTHR47514:SF1">
    <property type="entry name" value="TRANSKETOLASE N-TERMINAL SECTION-RELATED"/>
    <property type="match status" value="1"/>
</dbReference>
<keyword evidence="3" id="KW-0786">Thiamine pyrophosphate</keyword>
<keyword evidence="6" id="KW-1185">Reference proteome</keyword>
<dbReference type="GeneID" id="87755801"/>
<dbReference type="Proteomes" id="UP000199689">
    <property type="component" value="Unassembled WGS sequence"/>
</dbReference>
<feature type="domain" description="Transketolase N-terminal" evidence="4">
    <location>
        <begin position="14"/>
        <end position="262"/>
    </location>
</feature>
<name>A0A1G5VP05_9FIRM</name>
<dbReference type="EMBL" id="FMXA01000008">
    <property type="protein sequence ID" value="SDA47478.1"/>
    <property type="molecule type" value="Genomic_DNA"/>
</dbReference>
<dbReference type="RefSeq" id="WP_091364035.1">
    <property type="nucleotide sequence ID" value="NZ_FMXA01000008.1"/>
</dbReference>
<evidence type="ECO:0000259" key="4">
    <source>
        <dbReference type="Pfam" id="PF00456"/>
    </source>
</evidence>
<evidence type="ECO:0000256" key="1">
    <source>
        <dbReference type="ARBA" id="ARBA00001964"/>
    </source>
</evidence>
<proteinExistence type="inferred from homology"/>